<dbReference type="InterPro" id="IPR051131">
    <property type="entry name" value="NEK_Ser/Thr_kinase_NIMA"/>
</dbReference>
<dbReference type="InterPro" id="IPR011992">
    <property type="entry name" value="EF-hand-dom_pair"/>
</dbReference>
<keyword evidence="4" id="KW-0547">Nucleotide-binding</keyword>
<accession>A0AA36I3E3</accession>
<keyword evidence="5" id="KW-0418">Kinase</keyword>
<feature type="region of interest" description="Disordered" evidence="9">
    <location>
        <begin position="499"/>
        <end position="520"/>
    </location>
</feature>
<dbReference type="EC" id="2.7.11.1" evidence="1"/>
<dbReference type="InterPro" id="IPR008271">
    <property type="entry name" value="Ser/Thr_kinase_AS"/>
</dbReference>
<dbReference type="GO" id="GO:0005524">
    <property type="term" value="F:ATP binding"/>
    <property type="evidence" value="ECO:0007669"/>
    <property type="project" value="UniProtKB-KW"/>
</dbReference>
<feature type="compositionally biased region" description="Basic and acidic residues" evidence="9">
    <location>
        <begin position="511"/>
        <end position="520"/>
    </location>
</feature>
<evidence type="ECO:0000256" key="5">
    <source>
        <dbReference type="ARBA" id="ARBA00022777"/>
    </source>
</evidence>
<keyword evidence="3" id="KW-0808">Transferase</keyword>
<dbReference type="InterPro" id="IPR000719">
    <property type="entry name" value="Prot_kinase_dom"/>
</dbReference>
<evidence type="ECO:0000313" key="12">
    <source>
        <dbReference type="Proteomes" id="UP001178507"/>
    </source>
</evidence>
<sequence length="750" mass="84101">MPSRDDNYVYIRVIGRGAFGVVELWRQKFNEEKLVAAKRIHVGEMSKEELEQTRQEAQLLKALQHPHIVQYMGSWMNRQMEDLIIVQDYCDGGDLAHYVFFKKKSQELIPETSVVQWLAQLTHALLYCHKKAKILHRDLKPTNVFLTEDLQSVRLGDFGIAKSLKSTASLCQTVVGTQAYMSPELTRMQRYGIKTEVWSLGATLYEMCVQEKLYDSPDVVLLVQRISSAKEAPRVPPELGFSTELQELCASMLVKDPSTRPNLSELLQEHELLRLTVLQLERSMDWTDSLVESHGKDWAVPSEAQEKLREVFAKYSKEGLLSRRELTNLLQRLHPKWASGVAALLLKAADANGDETLDCEEFLKWLFGGEKEWDPIKQALVQSTEEPEPRVEKPESFTEMASEARVRLLKSEGKELSLQEAAGMKELHELLKSHKELQDVLKRFPVDPVSSAMSILDFSSWSVARLKDFIHAEGGSAAGATEKQELVDLCSQLFQATLEDEAPDGDASTEAEAKGSPEEREQAMCIDARLRCIRLLQDQGDPDPVELAVAVRQARKLLKEEPCETAIVSHSQRLGMRAEDRCSQATTAAEMEQAVDLMRAVKDSEPPGAPSCVTLEALQRASARLRGATKASNGEEELLGVRSQCGPFVKTCSLPQSTTLAELKAKLALLWTRPVENLRFFAKDGAPLESEDQWQELKGSKEVEVNMVLERKKKGKDKGKEKARAPSKPRPDKEKKSLAGLAASSSPWRA</sequence>
<dbReference type="EMBL" id="CAUJNA010000702">
    <property type="protein sequence ID" value="CAJ1380334.1"/>
    <property type="molecule type" value="Genomic_DNA"/>
</dbReference>
<comment type="catalytic activity">
    <reaction evidence="7">
        <text>L-threonyl-[protein] + ATP = O-phospho-L-threonyl-[protein] + ADP + H(+)</text>
        <dbReference type="Rhea" id="RHEA:46608"/>
        <dbReference type="Rhea" id="RHEA-COMP:11060"/>
        <dbReference type="Rhea" id="RHEA-COMP:11605"/>
        <dbReference type="ChEBI" id="CHEBI:15378"/>
        <dbReference type="ChEBI" id="CHEBI:30013"/>
        <dbReference type="ChEBI" id="CHEBI:30616"/>
        <dbReference type="ChEBI" id="CHEBI:61977"/>
        <dbReference type="ChEBI" id="CHEBI:456216"/>
        <dbReference type="EC" id="2.7.11.1"/>
    </reaction>
</comment>
<keyword evidence="6" id="KW-0067">ATP-binding</keyword>
<evidence type="ECO:0000259" key="10">
    <source>
        <dbReference type="PROSITE" id="PS50011"/>
    </source>
</evidence>
<dbReference type="InterPro" id="IPR011009">
    <property type="entry name" value="Kinase-like_dom_sf"/>
</dbReference>
<dbReference type="SUPFAM" id="SSF56112">
    <property type="entry name" value="Protein kinase-like (PK-like)"/>
    <property type="match status" value="1"/>
</dbReference>
<proteinExistence type="predicted"/>
<dbReference type="Proteomes" id="UP001178507">
    <property type="component" value="Unassembled WGS sequence"/>
</dbReference>
<dbReference type="Gene3D" id="3.30.200.20">
    <property type="entry name" value="Phosphorylase Kinase, domain 1"/>
    <property type="match status" value="1"/>
</dbReference>
<protein>
    <recommendedName>
        <fullName evidence="1">non-specific serine/threonine protein kinase</fullName>
        <ecNumber evidence="1">2.7.11.1</ecNumber>
    </recommendedName>
</protein>
<reference evidence="11" key="1">
    <citation type="submission" date="2023-08" db="EMBL/GenBank/DDBJ databases">
        <authorList>
            <person name="Chen Y."/>
            <person name="Shah S."/>
            <person name="Dougan E. K."/>
            <person name="Thang M."/>
            <person name="Chan C."/>
        </authorList>
    </citation>
    <scope>NUCLEOTIDE SEQUENCE</scope>
</reference>
<comment type="caution">
    <text evidence="11">The sequence shown here is derived from an EMBL/GenBank/DDBJ whole genome shotgun (WGS) entry which is preliminary data.</text>
</comment>
<dbReference type="SUPFAM" id="SSF47473">
    <property type="entry name" value="EF-hand"/>
    <property type="match status" value="1"/>
</dbReference>
<keyword evidence="12" id="KW-1185">Reference proteome</keyword>
<evidence type="ECO:0000256" key="3">
    <source>
        <dbReference type="ARBA" id="ARBA00022679"/>
    </source>
</evidence>
<evidence type="ECO:0000256" key="2">
    <source>
        <dbReference type="ARBA" id="ARBA00022527"/>
    </source>
</evidence>
<dbReference type="PANTHER" id="PTHR44899:SF10">
    <property type="entry name" value="NIMA-RELATED KINASE 2"/>
    <property type="match status" value="1"/>
</dbReference>
<feature type="compositionally biased region" description="Basic and acidic residues" evidence="9">
    <location>
        <begin position="718"/>
        <end position="737"/>
    </location>
</feature>
<evidence type="ECO:0000256" key="8">
    <source>
        <dbReference type="ARBA" id="ARBA00048679"/>
    </source>
</evidence>
<dbReference type="GO" id="GO:0004674">
    <property type="term" value="F:protein serine/threonine kinase activity"/>
    <property type="evidence" value="ECO:0007669"/>
    <property type="project" value="UniProtKB-KW"/>
</dbReference>
<evidence type="ECO:0000256" key="4">
    <source>
        <dbReference type="ARBA" id="ARBA00022741"/>
    </source>
</evidence>
<organism evidence="11 12">
    <name type="scientific">Effrenium voratum</name>
    <dbReference type="NCBI Taxonomy" id="2562239"/>
    <lineage>
        <taxon>Eukaryota</taxon>
        <taxon>Sar</taxon>
        <taxon>Alveolata</taxon>
        <taxon>Dinophyceae</taxon>
        <taxon>Suessiales</taxon>
        <taxon>Symbiodiniaceae</taxon>
        <taxon>Effrenium</taxon>
    </lineage>
</organism>
<feature type="compositionally biased region" description="Acidic residues" evidence="9">
    <location>
        <begin position="499"/>
        <end position="509"/>
    </location>
</feature>
<dbReference type="SMART" id="SM00220">
    <property type="entry name" value="S_TKc"/>
    <property type="match status" value="1"/>
</dbReference>
<dbReference type="Gene3D" id="1.10.238.10">
    <property type="entry name" value="EF-hand"/>
    <property type="match status" value="1"/>
</dbReference>
<comment type="catalytic activity">
    <reaction evidence="8">
        <text>L-seryl-[protein] + ATP = O-phospho-L-seryl-[protein] + ADP + H(+)</text>
        <dbReference type="Rhea" id="RHEA:17989"/>
        <dbReference type="Rhea" id="RHEA-COMP:9863"/>
        <dbReference type="Rhea" id="RHEA-COMP:11604"/>
        <dbReference type="ChEBI" id="CHEBI:15378"/>
        <dbReference type="ChEBI" id="CHEBI:29999"/>
        <dbReference type="ChEBI" id="CHEBI:30616"/>
        <dbReference type="ChEBI" id="CHEBI:83421"/>
        <dbReference type="ChEBI" id="CHEBI:456216"/>
        <dbReference type="EC" id="2.7.11.1"/>
    </reaction>
</comment>
<dbReference type="PROSITE" id="PS00108">
    <property type="entry name" value="PROTEIN_KINASE_ST"/>
    <property type="match status" value="1"/>
</dbReference>
<feature type="compositionally biased region" description="Low complexity" evidence="9">
    <location>
        <begin position="738"/>
        <end position="750"/>
    </location>
</feature>
<feature type="domain" description="Protein kinase" evidence="10">
    <location>
        <begin position="8"/>
        <end position="273"/>
    </location>
</feature>
<name>A0AA36I3E3_9DINO</name>
<evidence type="ECO:0000256" key="1">
    <source>
        <dbReference type="ARBA" id="ARBA00012513"/>
    </source>
</evidence>
<dbReference type="Gene3D" id="1.10.510.10">
    <property type="entry name" value="Transferase(Phosphotransferase) domain 1"/>
    <property type="match status" value="1"/>
</dbReference>
<dbReference type="PANTHER" id="PTHR44899">
    <property type="entry name" value="CAMK FAMILY PROTEIN KINASE"/>
    <property type="match status" value="1"/>
</dbReference>
<dbReference type="Pfam" id="PF00069">
    <property type="entry name" value="Pkinase"/>
    <property type="match status" value="1"/>
</dbReference>
<dbReference type="AlphaFoldDB" id="A0AA36I3E3"/>
<keyword evidence="2" id="KW-0723">Serine/threonine-protein kinase</keyword>
<evidence type="ECO:0000256" key="6">
    <source>
        <dbReference type="ARBA" id="ARBA00022840"/>
    </source>
</evidence>
<evidence type="ECO:0000256" key="9">
    <source>
        <dbReference type="SAM" id="MobiDB-lite"/>
    </source>
</evidence>
<dbReference type="PROSITE" id="PS50011">
    <property type="entry name" value="PROTEIN_KINASE_DOM"/>
    <property type="match status" value="1"/>
</dbReference>
<evidence type="ECO:0000313" key="11">
    <source>
        <dbReference type="EMBL" id="CAJ1380334.1"/>
    </source>
</evidence>
<gene>
    <name evidence="11" type="ORF">EVOR1521_LOCUS8302</name>
</gene>
<feature type="region of interest" description="Disordered" evidence="9">
    <location>
        <begin position="705"/>
        <end position="750"/>
    </location>
</feature>
<evidence type="ECO:0000256" key="7">
    <source>
        <dbReference type="ARBA" id="ARBA00047899"/>
    </source>
</evidence>